<dbReference type="Proteomes" id="UP000824120">
    <property type="component" value="Chromosome 7"/>
</dbReference>
<protein>
    <submittedName>
        <fullName evidence="1">Uncharacterized protein</fullName>
    </submittedName>
</protein>
<reference evidence="1 2" key="1">
    <citation type="submission" date="2020-09" db="EMBL/GenBank/DDBJ databases">
        <title>De no assembly of potato wild relative species, Solanum commersonii.</title>
        <authorList>
            <person name="Cho K."/>
        </authorList>
    </citation>
    <scope>NUCLEOTIDE SEQUENCE [LARGE SCALE GENOMIC DNA]</scope>
    <source>
        <strain evidence="1">LZ3.2</strain>
        <tissue evidence="1">Leaf</tissue>
    </source>
</reference>
<dbReference type="AlphaFoldDB" id="A0A9J5Y5A1"/>
<name>A0A9J5Y5A1_SOLCO</name>
<accession>A0A9J5Y5A1</accession>
<sequence>MFSLLSYSFHLIMPLQRAVRGRPARRNAIRMLSQVVTNQVRQQRGELTGSG</sequence>
<keyword evidence="2" id="KW-1185">Reference proteome</keyword>
<dbReference type="EMBL" id="JACXVP010000007">
    <property type="protein sequence ID" value="KAG5595357.1"/>
    <property type="molecule type" value="Genomic_DNA"/>
</dbReference>
<gene>
    <name evidence="1" type="ORF">H5410_036589</name>
</gene>
<proteinExistence type="predicted"/>
<organism evidence="1 2">
    <name type="scientific">Solanum commersonii</name>
    <name type="common">Commerson's wild potato</name>
    <name type="synonym">Commerson's nightshade</name>
    <dbReference type="NCBI Taxonomy" id="4109"/>
    <lineage>
        <taxon>Eukaryota</taxon>
        <taxon>Viridiplantae</taxon>
        <taxon>Streptophyta</taxon>
        <taxon>Embryophyta</taxon>
        <taxon>Tracheophyta</taxon>
        <taxon>Spermatophyta</taxon>
        <taxon>Magnoliopsida</taxon>
        <taxon>eudicotyledons</taxon>
        <taxon>Gunneridae</taxon>
        <taxon>Pentapetalae</taxon>
        <taxon>asterids</taxon>
        <taxon>lamiids</taxon>
        <taxon>Solanales</taxon>
        <taxon>Solanaceae</taxon>
        <taxon>Solanoideae</taxon>
        <taxon>Solaneae</taxon>
        <taxon>Solanum</taxon>
    </lineage>
</organism>
<evidence type="ECO:0000313" key="1">
    <source>
        <dbReference type="EMBL" id="KAG5595357.1"/>
    </source>
</evidence>
<comment type="caution">
    <text evidence="1">The sequence shown here is derived from an EMBL/GenBank/DDBJ whole genome shotgun (WGS) entry which is preliminary data.</text>
</comment>
<evidence type="ECO:0000313" key="2">
    <source>
        <dbReference type="Proteomes" id="UP000824120"/>
    </source>
</evidence>